<gene>
    <name evidence="2" type="ORF">IDH44_03680</name>
</gene>
<dbReference type="AlphaFoldDB" id="A0A927GQD9"/>
<name>A0A927GQD9_9BACL</name>
<feature type="transmembrane region" description="Helical" evidence="1">
    <location>
        <begin position="77"/>
        <end position="99"/>
    </location>
</feature>
<sequence>MQNTLLRWLLTALILVAMLLLTRLLPFSYFFRTLDTMIHEFGHAAATLVLSGSVLAIELNANHSGVTYSLIEPGWRSLLVTLTGYFTASLFAVLLFWLFARRRERSGLIGMTVLAVLMLLLFVHEGYGLVWLIGFSVVNLAVLLLGRFVRSFYFLLLAFITLEESVLAPLSLLLLAWTDPARAGDASSLARMTWLPAWLWALFFLLGALVCARYALRYFMQRLTTRSRESAYPTYYERGGV</sequence>
<evidence type="ECO:0000313" key="3">
    <source>
        <dbReference type="Proteomes" id="UP000621560"/>
    </source>
</evidence>
<feature type="transmembrane region" description="Helical" evidence="1">
    <location>
        <begin position="6"/>
        <end position="25"/>
    </location>
</feature>
<comment type="caution">
    <text evidence="2">The sequence shown here is derived from an EMBL/GenBank/DDBJ whole genome shotgun (WGS) entry which is preliminary data.</text>
</comment>
<keyword evidence="1" id="KW-0472">Membrane</keyword>
<feature type="transmembrane region" description="Helical" evidence="1">
    <location>
        <begin position="197"/>
        <end position="216"/>
    </location>
</feature>
<feature type="transmembrane region" description="Helical" evidence="1">
    <location>
        <begin position="129"/>
        <end position="146"/>
    </location>
</feature>
<proteinExistence type="predicted"/>
<dbReference type="Pfam" id="PF13398">
    <property type="entry name" value="Peptidase_M50B"/>
    <property type="match status" value="1"/>
</dbReference>
<keyword evidence="1" id="KW-1133">Transmembrane helix</keyword>
<accession>A0A927GQD9</accession>
<dbReference type="RefSeq" id="WP_190915025.1">
    <property type="nucleotide sequence ID" value="NZ_JACXIZ010000010.1"/>
</dbReference>
<reference evidence="2" key="1">
    <citation type="submission" date="2020-09" db="EMBL/GenBank/DDBJ databases">
        <title>A novel bacterium of genus Paenibacillus, isolated from South China Sea.</title>
        <authorList>
            <person name="Huang H."/>
            <person name="Mo K."/>
            <person name="Hu Y."/>
        </authorList>
    </citation>
    <scope>NUCLEOTIDE SEQUENCE</scope>
    <source>
        <strain evidence="2">IB182496</strain>
    </source>
</reference>
<dbReference type="InterPro" id="IPR049500">
    <property type="entry name" value="Peptidase_M50B-like"/>
</dbReference>
<keyword evidence="1" id="KW-0812">Transmembrane</keyword>
<dbReference type="EMBL" id="JACXIZ010000010">
    <property type="protein sequence ID" value="MBD2844278.1"/>
    <property type="molecule type" value="Genomic_DNA"/>
</dbReference>
<feature type="transmembrane region" description="Helical" evidence="1">
    <location>
        <begin position="106"/>
        <end position="123"/>
    </location>
</feature>
<protein>
    <submittedName>
        <fullName evidence="2">M50 family metallopeptidase</fullName>
    </submittedName>
</protein>
<evidence type="ECO:0000256" key="1">
    <source>
        <dbReference type="SAM" id="Phobius"/>
    </source>
</evidence>
<keyword evidence="3" id="KW-1185">Reference proteome</keyword>
<dbReference type="Proteomes" id="UP000621560">
    <property type="component" value="Unassembled WGS sequence"/>
</dbReference>
<organism evidence="2 3">
    <name type="scientific">Paenibacillus sabuli</name>
    <dbReference type="NCBI Taxonomy" id="2772509"/>
    <lineage>
        <taxon>Bacteria</taxon>
        <taxon>Bacillati</taxon>
        <taxon>Bacillota</taxon>
        <taxon>Bacilli</taxon>
        <taxon>Bacillales</taxon>
        <taxon>Paenibacillaceae</taxon>
        <taxon>Paenibacillus</taxon>
    </lineage>
</organism>
<evidence type="ECO:0000313" key="2">
    <source>
        <dbReference type="EMBL" id="MBD2844278.1"/>
    </source>
</evidence>
<feature type="transmembrane region" description="Helical" evidence="1">
    <location>
        <begin position="153"/>
        <end position="177"/>
    </location>
</feature>